<evidence type="ECO:0000313" key="3">
    <source>
        <dbReference type="Proteomes" id="UP001595907"/>
    </source>
</evidence>
<feature type="transmembrane region" description="Helical" evidence="1">
    <location>
        <begin position="203"/>
        <end position="222"/>
    </location>
</feature>
<feature type="transmembrane region" description="Helical" evidence="1">
    <location>
        <begin position="174"/>
        <end position="197"/>
    </location>
</feature>
<proteinExistence type="predicted"/>
<feature type="transmembrane region" description="Helical" evidence="1">
    <location>
        <begin position="271"/>
        <end position="290"/>
    </location>
</feature>
<keyword evidence="1" id="KW-0812">Transmembrane</keyword>
<accession>A0ABV8QUM1</accession>
<dbReference type="PANTHER" id="PTHR37305">
    <property type="entry name" value="INTEGRAL MEMBRANE PROTEIN-RELATED"/>
    <property type="match status" value="1"/>
</dbReference>
<dbReference type="Pfam" id="PF12679">
    <property type="entry name" value="ABC2_membrane_2"/>
    <property type="match status" value="1"/>
</dbReference>
<sequence length="297" mass="33081">MWSLLQIELYKISKRPRTYIAFIAIAAIVLIFQFAFKADGKSYMNLMLQSAGDTFELDRSKAINGYFMCYIILNTLLIQVPILVALVAGDAISGEANMGTLRLILTKPISRSQIIGVKFIASVIYTIGLLVFMAVMALFISMLIFGVDDMLIFRVKGDESQILQITKDDVMWRYFAAFGYAAVALTVIAALALLLSVFAENSIGPIIATVCIVIVCTIVSNINVPIIDKTIKPWLFTSYLVGWKGFFYIATDDDNVPIKGTMENWPAIRSSLYILLAHIGIFFGAAWYAFKRKDILT</sequence>
<feature type="transmembrane region" description="Helical" evidence="1">
    <location>
        <begin position="65"/>
        <end position="88"/>
    </location>
</feature>
<gene>
    <name evidence="2" type="ORF">ACFOWM_07010</name>
</gene>
<organism evidence="2 3">
    <name type="scientific">Ferruginibacter yonginensis</name>
    <dbReference type="NCBI Taxonomy" id="1310416"/>
    <lineage>
        <taxon>Bacteria</taxon>
        <taxon>Pseudomonadati</taxon>
        <taxon>Bacteroidota</taxon>
        <taxon>Chitinophagia</taxon>
        <taxon>Chitinophagales</taxon>
        <taxon>Chitinophagaceae</taxon>
        <taxon>Ferruginibacter</taxon>
    </lineage>
</organism>
<reference evidence="3" key="1">
    <citation type="journal article" date="2019" name="Int. J. Syst. Evol. Microbiol.">
        <title>The Global Catalogue of Microorganisms (GCM) 10K type strain sequencing project: providing services to taxonomists for standard genome sequencing and annotation.</title>
        <authorList>
            <consortium name="The Broad Institute Genomics Platform"/>
            <consortium name="The Broad Institute Genome Sequencing Center for Infectious Disease"/>
            <person name="Wu L."/>
            <person name="Ma J."/>
        </authorList>
    </citation>
    <scope>NUCLEOTIDE SEQUENCE [LARGE SCALE GENOMIC DNA]</scope>
    <source>
        <strain evidence="3">CECT 8289</strain>
    </source>
</reference>
<dbReference type="RefSeq" id="WP_379708213.1">
    <property type="nucleotide sequence ID" value="NZ_JBHSCZ010000001.1"/>
</dbReference>
<keyword evidence="1" id="KW-0472">Membrane</keyword>
<evidence type="ECO:0000313" key="2">
    <source>
        <dbReference type="EMBL" id="MFC4262619.1"/>
    </source>
</evidence>
<keyword evidence="3" id="KW-1185">Reference proteome</keyword>
<comment type="caution">
    <text evidence="2">The sequence shown here is derived from an EMBL/GenBank/DDBJ whole genome shotgun (WGS) entry which is preliminary data.</text>
</comment>
<feature type="transmembrane region" description="Helical" evidence="1">
    <location>
        <begin position="18"/>
        <end position="36"/>
    </location>
</feature>
<dbReference type="EMBL" id="JBHSCZ010000001">
    <property type="protein sequence ID" value="MFC4262619.1"/>
    <property type="molecule type" value="Genomic_DNA"/>
</dbReference>
<dbReference type="PANTHER" id="PTHR37305:SF1">
    <property type="entry name" value="MEMBRANE PROTEIN"/>
    <property type="match status" value="1"/>
</dbReference>
<keyword evidence="1" id="KW-1133">Transmembrane helix</keyword>
<protein>
    <submittedName>
        <fullName evidence="2">ABC transporter permease subunit</fullName>
    </submittedName>
</protein>
<evidence type="ECO:0000256" key="1">
    <source>
        <dbReference type="SAM" id="Phobius"/>
    </source>
</evidence>
<dbReference type="Proteomes" id="UP001595907">
    <property type="component" value="Unassembled WGS sequence"/>
</dbReference>
<feature type="transmembrane region" description="Helical" evidence="1">
    <location>
        <begin position="133"/>
        <end position="153"/>
    </location>
</feature>
<name>A0ABV8QUM1_9BACT</name>